<gene>
    <name evidence="2" type="ORF">SAMN04489726_0557</name>
</gene>
<dbReference type="eggNOG" id="ENOG50331BS">
    <property type="taxonomic scope" value="Bacteria"/>
</dbReference>
<dbReference type="InterPro" id="IPR024344">
    <property type="entry name" value="MDMPI_metal-binding"/>
</dbReference>
<dbReference type="GO" id="GO:0046872">
    <property type="term" value="F:metal ion binding"/>
    <property type="evidence" value="ECO:0007669"/>
    <property type="project" value="InterPro"/>
</dbReference>
<dbReference type="STRING" id="211114.SAMN04489726_0557"/>
<dbReference type="EMBL" id="LT629701">
    <property type="protein sequence ID" value="SDM24396.1"/>
    <property type="molecule type" value="Genomic_DNA"/>
</dbReference>
<proteinExistence type="predicted"/>
<evidence type="ECO:0000259" key="1">
    <source>
        <dbReference type="Pfam" id="PF11716"/>
    </source>
</evidence>
<sequence>MQPAQVMRESYEAFAAVVRNVDDERSWAPTACTGWAVRDLVYHCLGDAQRALVALHSPTDAQPDRDAVTYWSDWSQDSDEGKVGAANGRRFNRTVAGMFLHFEQLRDLHLETAAAALHAAEHTDPQQTVATQGHVLTAGDLMKTLAVEVTIHHLDLPDAPPPSGAGLAEVRATLDGLLGRPVPLPWDDAHYARAATGRAPLTPEERSILGDAFPLFS</sequence>
<name>A0A1G9RMB0_ALLAB</name>
<dbReference type="Proteomes" id="UP000183376">
    <property type="component" value="Chromosome I"/>
</dbReference>
<dbReference type="AlphaFoldDB" id="A0A1G9RMB0"/>
<dbReference type="SUPFAM" id="SSF109854">
    <property type="entry name" value="DinB/YfiT-like putative metalloenzymes"/>
    <property type="match status" value="1"/>
</dbReference>
<organism evidence="2 3">
    <name type="scientific">Allokutzneria albata</name>
    <name type="common">Kibdelosporangium albatum</name>
    <dbReference type="NCBI Taxonomy" id="211114"/>
    <lineage>
        <taxon>Bacteria</taxon>
        <taxon>Bacillati</taxon>
        <taxon>Actinomycetota</taxon>
        <taxon>Actinomycetes</taxon>
        <taxon>Pseudonocardiales</taxon>
        <taxon>Pseudonocardiaceae</taxon>
        <taxon>Allokutzneria</taxon>
    </lineage>
</organism>
<feature type="domain" description="Mycothiol-dependent maleylpyruvate isomerase metal-binding" evidence="1">
    <location>
        <begin position="8"/>
        <end position="156"/>
    </location>
</feature>
<dbReference type="Gene3D" id="1.20.120.450">
    <property type="entry name" value="dinb family like domain"/>
    <property type="match status" value="1"/>
</dbReference>
<keyword evidence="3" id="KW-1185">Reference proteome</keyword>
<dbReference type="Pfam" id="PF11716">
    <property type="entry name" value="MDMPI_N"/>
    <property type="match status" value="1"/>
</dbReference>
<protein>
    <submittedName>
        <fullName evidence="2">TIGR03083 family protein</fullName>
    </submittedName>
</protein>
<dbReference type="InterPro" id="IPR034660">
    <property type="entry name" value="DinB/YfiT-like"/>
</dbReference>
<dbReference type="RefSeq" id="WP_197683958.1">
    <property type="nucleotide sequence ID" value="NZ_JOEF01000048.1"/>
</dbReference>
<evidence type="ECO:0000313" key="3">
    <source>
        <dbReference type="Proteomes" id="UP000183376"/>
    </source>
</evidence>
<accession>A0A1G9RMB0</accession>
<reference evidence="2 3" key="1">
    <citation type="submission" date="2016-10" db="EMBL/GenBank/DDBJ databases">
        <authorList>
            <person name="de Groot N.N."/>
        </authorList>
    </citation>
    <scope>NUCLEOTIDE SEQUENCE [LARGE SCALE GENOMIC DNA]</scope>
    <source>
        <strain evidence="2 3">DSM 44149</strain>
    </source>
</reference>
<evidence type="ECO:0000313" key="2">
    <source>
        <dbReference type="EMBL" id="SDM24396.1"/>
    </source>
</evidence>